<evidence type="ECO:0000313" key="1">
    <source>
        <dbReference type="EMBL" id="KAI9509086.1"/>
    </source>
</evidence>
<gene>
    <name evidence="1" type="ORF">F5148DRAFT_1190251</name>
</gene>
<reference evidence="1" key="1">
    <citation type="submission" date="2021-03" db="EMBL/GenBank/DDBJ databases">
        <title>Evolutionary priming and transition to the ectomycorrhizal habit in an iconic lineage of mushroom-forming fungi: is preadaptation a requirement?</title>
        <authorList>
            <consortium name="DOE Joint Genome Institute"/>
            <person name="Looney B.P."/>
            <person name="Miyauchi S."/>
            <person name="Morin E."/>
            <person name="Drula E."/>
            <person name="Courty P.E."/>
            <person name="Chicoki N."/>
            <person name="Fauchery L."/>
            <person name="Kohler A."/>
            <person name="Kuo A."/>
            <person name="LaButti K."/>
            <person name="Pangilinan J."/>
            <person name="Lipzen A."/>
            <person name="Riley R."/>
            <person name="Andreopoulos W."/>
            <person name="He G."/>
            <person name="Johnson J."/>
            <person name="Barry K.W."/>
            <person name="Grigoriev I.V."/>
            <person name="Nagy L."/>
            <person name="Hibbett D."/>
            <person name="Henrissat B."/>
            <person name="Matheny P.B."/>
            <person name="Labbe J."/>
            <person name="Martin A.F."/>
        </authorList>
    </citation>
    <scope>NUCLEOTIDE SEQUENCE</scope>
    <source>
        <strain evidence="1">BPL698</strain>
    </source>
</reference>
<organism evidence="1 2">
    <name type="scientific">Russula earlei</name>
    <dbReference type="NCBI Taxonomy" id="71964"/>
    <lineage>
        <taxon>Eukaryota</taxon>
        <taxon>Fungi</taxon>
        <taxon>Dikarya</taxon>
        <taxon>Basidiomycota</taxon>
        <taxon>Agaricomycotina</taxon>
        <taxon>Agaricomycetes</taxon>
        <taxon>Russulales</taxon>
        <taxon>Russulaceae</taxon>
        <taxon>Russula</taxon>
    </lineage>
</organism>
<protein>
    <submittedName>
        <fullName evidence="1">Uncharacterized protein</fullName>
    </submittedName>
</protein>
<sequence length="495" mass="51425">MEEDGQPSGSGASQRRPAPVLPCLPCLLSVSVASCLAWLAFLCPPLPPRLPCPDCSPRVPQTQVKGSGPQRASTFPSLPFPSSPSPSFQIFSFACGATSAKPVSQSSSSQTSNQSTTSASSSPSAVISSSSQSSSGTVSSSSSVSTSPSTLITTSSSSAQSTSPTHPSSTATPTTVTPTSTPTSSSSSTSSSRSISTSTTPTTTLALPISTLSSTVFLQTTNSLGQVTSFAPLEFTSTFTSTLSNGGVVTFTEVVVNPTLIADSRASSTQFFRNKGVVVGVFLIVGLAAATIFLWIFFFVRRRRRRRRIEHDSAISQSLADAGYNRAPIDDEDFGPGLGMRQRFGSLSSHPSITTPITDEERATDAVPSVTLYDPYAGYGHPVTGSGYVQARSDSPSQNSRDRMADSTYSSGVSRRSGSMHIPQHSTGSGEALLAGMGIPPQAIPQPYTLSSPTVPLRNPKRKGGEGGPSSEGGDRPPPDYRAAGGRDQKTPTKV</sequence>
<evidence type="ECO:0000313" key="2">
    <source>
        <dbReference type="Proteomes" id="UP001207468"/>
    </source>
</evidence>
<name>A0ACC0UCW5_9AGAM</name>
<accession>A0ACC0UCW5</accession>
<dbReference type="EMBL" id="JAGFNK010000072">
    <property type="protein sequence ID" value="KAI9509086.1"/>
    <property type="molecule type" value="Genomic_DNA"/>
</dbReference>
<comment type="caution">
    <text evidence="1">The sequence shown here is derived from an EMBL/GenBank/DDBJ whole genome shotgun (WGS) entry which is preliminary data.</text>
</comment>
<dbReference type="Proteomes" id="UP001207468">
    <property type="component" value="Unassembled WGS sequence"/>
</dbReference>
<keyword evidence="2" id="KW-1185">Reference proteome</keyword>
<proteinExistence type="predicted"/>